<protein>
    <submittedName>
        <fullName evidence="8">Organic cation transporter protein</fullName>
    </submittedName>
</protein>
<dbReference type="Proteomes" id="UP000250275">
    <property type="component" value="Unassembled WGS sequence"/>
</dbReference>
<feature type="compositionally biased region" description="Polar residues" evidence="5">
    <location>
        <begin position="1239"/>
        <end position="1248"/>
    </location>
</feature>
<evidence type="ECO:0000256" key="3">
    <source>
        <dbReference type="ARBA" id="ARBA00022989"/>
    </source>
</evidence>
<name>A0A310SF21_9HYME</name>
<feature type="domain" description="Major facilitator superfamily (MFS) profile" evidence="7">
    <location>
        <begin position="686"/>
        <end position="1162"/>
    </location>
</feature>
<feature type="region of interest" description="Disordered" evidence="5">
    <location>
        <begin position="285"/>
        <end position="304"/>
    </location>
</feature>
<gene>
    <name evidence="8" type="ORF">WN48_00232</name>
</gene>
<reference evidence="8 9" key="1">
    <citation type="submission" date="2015-07" db="EMBL/GenBank/DDBJ databases">
        <title>The genome of Eufriesea mexicana.</title>
        <authorList>
            <person name="Pan H."/>
            <person name="Kapheim K."/>
        </authorList>
    </citation>
    <scope>NUCLEOTIDE SEQUENCE [LARGE SCALE GENOMIC DNA]</scope>
    <source>
        <strain evidence="8">0111107269</strain>
        <tissue evidence="8">Whole body</tissue>
    </source>
</reference>
<feature type="transmembrane region" description="Helical" evidence="6">
    <location>
        <begin position="1107"/>
        <end position="1130"/>
    </location>
</feature>
<keyword evidence="2 6" id="KW-0812">Transmembrane</keyword>
<evidence type="ECO:0000313" key="9">
    <source>
        <dbReference type="Proteomes" id="UP000250275"/>
    </source>
</evidence>
<dbReference type="EMBL" id="KQ769818">
    <property type="protein sequence ID" value="OAD52819.1"/>
    <property type="molecule type" value="Genomic_DNA"/>
</dbReference>
<feature type="transmembrane region" description="Helical" evidence="6">
    <location>
        <begin position="1063"/>
        <end position="1087"/>
    </location>
</feature>
<dbReference type="Gene3D" id="1.20.1250.20">
    <property type="entry name" value="MFS general substrate transporter like domains"/>
    <property type="match status" value="1"/>
</dbReference>
<organism evidence="8 9">
    <name type="scientific">Eufriesea mexicana</name>
    <dbReference type="NCBI Taxonomy" id="516756"/>
    <lineage>
        <taxon>Eukaryota</taxon>
        <taxon>Metazoa</taxon>
        <taxon>Ecdysozoa</taxon>
        <taxon>Arthropoda</taxon>
        <taxon>Hexapoda</taxon>
        <taxon>Insecta</taxon>
        <taxon>Pterygota</taxon>
        <taxon>Neoptera</taxon>
        <taxon>Endopterygota</taxon>
        <taxon>Hymenoptera</taxon>
        <taxon>Apocrita</taxon>
        <taxon>Aculeata</taxon>
        <taxon>Apoidea</taxon>
        <taxon>Anthophila</taxon>
        <taxon>Apidae</taxon>
        <taxon>Eufriesea</taxon>
    </lineage>
</organism>
<feature type="transmembrane region" description="Helical" evidence="6">
    <location>
        <begin position="860"/>
        <end position="880"/>
    </location>
</feature>
<evidence type="ECO:0000256" key="6">
    <source>
        <dbReference type="SAM" id="Phobius"/>
    </source>
</evidence>
<dbReference type="GO" id="GO:0016020">
    <property type="term" value="C:membrane"/>
    <property type="evidence" value="ECO:0007669"/>
    <property type="project" value="UniProtKB-SubCell"/>
</dbReference>
<feature type="region of interest" description="Disordered" evidence="5">
    <location>
        <begin position="1218"/>
        <end position="1248"/>
    </location>
</feature>
<evidence type="ECO:0000256" key="4">
    <source>
        <dbReference type="ARBA" id="ARBA00023136"/>
    </source>
</evidence>
<dbReference type="AlphaFoldDB" id="A0A310SF21"/>
<dbReference type="Pfam" id="PF00083">
    <property type="entry name" value="Sugar_tr"/>
    <property type="match status" value="1"/>
</dbReference>
<feature type="transmembrane region" description="Helical" evidence="6">
    <location>
        <begin position="802"/>
        <end position="822"/>
    </location>
</feature>
<evidence type="ECO:0000259" key="7">
    <source>
        <dbReference type="PROSITE" id="PS50850"/>
    </source>
</evidence>
<dbReference type="PANTHER" id="PTHR24064">
    <property type="entry name" value="SOLUTE CARRIER FAMILY 22 MEMBER"/>
    <property type="match status" value="1"/>
</dbReference>
<dbReference type="OrthoDB" id="6884957at2759"/>
<feature type="transmembrane region" description="Helical" evidence="6">
    <location>
        <begin position="1032"/>
        <end position="1056"/>
    </location>
</feature>
<feature type="region of interest" description="Disordered" evidence="5">
    <location>
        <begin position="440"/>
        <end position="464"/>
    </location>
</feature>
<feature type="transmembrane region" description="Helical" evidence="6">
    <location>
        <begin position="834"/>
        <end position="854"/>
    </location>
</feature>
<comment type="subcellular location">
    <subcellularLocation>
        <location evidence="1">Membrane</location>
        <topology evidence="1">Multi-pass membrane protein</topology>
    </subcellularLocation>
</comment>
<dbReference type="PROSITE" id="PS50850">
    <property type="entry name" value="MFS"/>
    <property type="match status" value="1"/>
</dbReference>
<dbReference type="InterPro" id="IPR036259">
    <property type="entry name" value="MFS_trans_sf"/>
</dbReference>
<evidence type="ECO:0000256" key="5">
    <source>
        <dbReference type="SAM" id="MobiDB-lite"/>
    </source>
</evidence>
<accession>A0A310SF21</accession>
<keyword evidence="4 6" id="KW-0472">Membrane</keyword>
<dbReference type="CDD" id="cd17317">
    <property type="entry name" value="MFS_SLC22"/>
    <property type="match status" value="1"/>
</dbReference>
<feature type="region of interest" description="Disordered" evidence="5">
    <location>
        <begin position="135"/>
        <end position="160"/>
    </location>
</feature>
<evidence type="ECO:0000256" key="2">
    <source>
        <dbReference type="ARBA" id="ARBA00022692"/>
    </source>
</evidence>
<dbReference type="SUPFAM" id="SSF103473">
    <property type="entry name" value="MFS general substrate transporter"/>
    <property type="match status" value="1"/>
</dbReference>
<feature type="transmembrane region" description="Helical" evidence="6">
    <location>
        <begin position="1137"/>
        <end position="1157"/>
    </location>
</feature>
<feature type="region of interest" description="Disordered" evidence="5">
    <location>
        <begin position="200"/>
        <end position="250"/>
    </location>
</feature>
<evidence type="ECO:0000256" key="1">
    <source>
        <dbReference type="ARBA" id="ARBA00004141"/>
    </source>
</evidence>
<keyword evidence="3 6" id="KW-1133">Transmembrane helix</keyword>
<dbReference type="GO" id="GO:0022857">
    <property type="term" value="F:transmembrane transporter activity"/>
    <property type="evidence" value="ECO:0007669"/>
    <property type="project" value="InterPro"/>
</dbReference>
<dbReference type="InterPro" id="IPR020846">
    <property type="entry name" value="MFS_dom"/>
</dbReference>
<feature type="transmembrane region" description="Helical" evidence="6">
    <location>
        <begin position="684"/>
        <end position="709"/>
    </location>
</feature>
<sequence>MEESTSSQNVWCKTKADEQNSLYHSESITQSMEANSTSLADIFDTAFTSTVDPSPQPRFNSANEMEYDHLFAESDVEDLDVVPINPYVNPSHHSGSNNNFVFGTYLRGPETAGGILHGRDPPVKHKSKRSEERKLLNDQQPDNLGVAGPSRLSDGIPNSTIRSTINDGNILNRVMQNIENDTANEVNTLYHSVLPNTITSQQHSTHTRNDDTPSAPDLQLDWSSCSDDTTSSITTSSDTSSITTSSDDKDGSVEVLVSVNHNNKQNSVQNNEESNRSVTVVDLTVESDEEHTPPTPTTSEVNPGTTDYVHSGNNAYCMHGPPNYMYHGCMHHNCRIPIPVIPVRYSQIPDASPGMSRSRMHPMHERLWRMQQRVQEIYRRSLHRRVSINHPSTISCNPHMHQATQHMCNNGNADPVNNRCNGSENMTFVENYFPSPILPPPQQPTVYSHPEARRPPSVSPPYPAQSVMENPLSGVEMEPAPPVMLPSTPVHPYVHHMYHHYGPHRRPPGPQHRHHIHINWLRHVHLQGSGGHDMMPFSSLGLLHPTFHVSAQLQNYMRLVDLRRMAHISCGATQESIESHTFRHKYKREKKVENSEDAVEKCTICLSEFEDCENTIIEKMPPQEKFETPVHLNDDRDSSVANCQNSMNLRVPEADRRSVKEETKDVDFDDLLPYVGEFGLYQKILFVLMIPFASFVAWVYFSQIFITLIPDEYWCRVPELENLTVGERLSLAIPVDREGYSKCSMYDVNYTEILLNGSHVPDPLWPTKACQHGWEFNYSIVPYATVATELEWVCQYDALPTVAQSIFFIGAIFGGLIFGWIADQYGRIPALIGSNLMGFLAGVATAFTTTFWQFALCRFFVGFAFDNCFTMMYILVLEYVGPKWRTFVANMSIAMFFTFATCVLPWIAYFLADWRMTCIATSVPLVLAVATPWLIPESARWLVSQGQVDKAIEILGKFEKINGTKVPDDVYKQFRETCARICKEEEADKTYSVLDLFRTPRLRNITVLFIVIWMAISLVFDGHVRNVDNLGLNVFITFTIAAATELPADTFLTIVLDRWGRRWLACGSLVISDIYTATLAILGRFWINISYNIGLQYAAEVLPTVVRAQGVALIHIMGYVASILAPFVVYLDVVSPILPLLVLGILGIMGGLVTLFLPETLNQDLPQTLQDGEDFGKDQKMWEAPCFGRKRDDEEVPPVAMFRSFSRYSARNSMRASLRGETLKSSMIRRSSMKSKKSGNSTTEVERL</sequence>
<keyword evidence="9" id="KW-1185">Reference proteome</keyword>
<feature type="transmembrane region" description="Helical" evidence="6">
    <location>
        <begin position="1002"/>
        <end position="1020"/>
    </location>
</feature>
<proteinExistence type="predicted"/>
<evidence type="ECO:0000313" key="8">
    <source>
        <dbReference type="EMBL" id="OAD52819.1"/>
    </source>
</evidence>
<dbReference type="InterPro" id="IPR005828">
    <property type="entry name" value="MFS_sugar_transport-like"/>
</dbReference>
<feature type="transmembrane region" description="Helical" evidence="6">
    <location>
        <begin position="887"/>
        <end position="908"/>
    </location>
</feature>
<feature type="compositionally biased region" description="Low complexity" evidence="5">
    <location>
        <begin position="223"/>
        <end position="245"/>
    </location>
</feature>